<keyword evidence="3" id="KW-1185">Reference proteome</keyword>
<accession>A0ABD3TTP7</accession>
<dbReference type="AlphaFoldDB" id="A0ABD3TTP7"/>
<name>A0ABD3TTP7_9LAMI</name>
<comment type="caution">
    <text evidence="2">The sequence shown here is derived from an EMBL/GenBank/DDBJ whole genome shotgun (WGS) entry which is preliminary data.</text>
</comment>
<protein>
    <submittedName>
        <fullName evidence="2">Uncharacterized protein</fullName>
    </submittedName>
</protein>
<sequence>MLEKPLYLDNPHRHKSHDNKLM</sequence>
<organism evidence="2 3">
    <name type="scientific">Penstemon smallii</name>
    <dbReference type="NCBI Taxonomy" id="265156"/>
    <lineage>
        <taxon>Eukaryota</taxon>
        <taxon>Viridiplantae</taxon>
        <taxon>Streptophyta</taxon>
        <taxon>Embryophyta</taxon>
        <taxon>Tracheophyta</taxon>
        <taxon>Spermatophyta</taxon>
        <taxon>Magnoliopsida</taxon>
        <taxon>eudicotyledons</taxon>
        <taxon>Gunneridae</taxon>
        <taxon>Pentapetalae</taxon>
        <taxon>asterids</taxon>
        <taxon>lamiids</taxon>
        <taxon>Lamiales</taxon>
        <taxon>Plantaginaceae</taxon>
        <taxon>Cheloneae</taxon>
        <taxon>Penstemon</taxon>
    </lineage>
</organism>
<dbReference type="Proteomes" id="UP001634393">
    <property type="component" value="Unassembled WGS sequence"/>
</dbReference>
<dbReference type="EMBL" id="JBJXBP010000003">
    <property type="protein sequence ID" value="KAL3839623.1"/>
    <property type="molecule type" value="Genomic_DNA"/>
</dbReference>
<reference evidence="2 3" key="1">
    <citation type="submission" date="2024-12" db="EMBL/GenBank/DDBJ databases">
        <title>The unique morphological basis and parallel evolutionary history of personate flowers in Penstemon.</title>
        <authorList>
            <person name="Depatie T.H."/>
            <person name="Wessinger C.A."/>
        </authorList>
    </citation>
    <scope>NUCLEOTIDE SEQUENCE [LARGE SCALE GENOMIC DNA]</scope>
    <source>
        <strain evidence="2">WTNN_2</strain>
        <tissue evidence="2">Leaf</tissue>
    </source>
</reference>
<feature type="region of interest" description="Disordered" evidence="1">
    <location>
        <begin position="1"/>
        <end position="22"/>
    </location>
</feature>
<gene>
    <name evidence="2" type="ORF">ACJIZ3_024214</name>
</gene>
<feature type="compositionally biased region" description="Basic residues" evidence="1">
    <location>
        <begin position="12"/>
        <end position="22"/>
    </location>
</feature>
<evidence type="ECO:0000313" key="2">
    <source>
        <dbReference type="EMBL" id="KAL3839623.1"/>
    </source>
</evidence>
<proteinExistence type="predicted"/>
<evidence type="ECO:0000256" key="1">
    <source>
        <dbReference type="SAM" id="MobiDB-lite"/>
    </source>
</evidence>
<evidence type="ECO:0000313" key="3">
    <source>
        <dbReference type="Proteomes" id="UP001634393"/>
    </source>
</evidence>